<dbReference type="Pfam" id="PF00881">
    <property type="entry name" value="Nitroreductase"/>
    <property type="match status" value="1"/>
</dbReference>
<dbReference type="PANTHER" id="PTHR43543">
    <property type="entry name" value="MALONIC SEMIALDEHYDE REDUCTASE RUTE-RELATED"/>
    <property type="match status" value="1"/>
</dbReference>
<dbReference type="NCBIfam" id="NF003768">
    <property type="entry name" value="PRK05365.1"/>
    <property type="match status" value="1"/>
</dbReference>
<dbReference type="AlphaFoldDB" id="A0A1Q8V6F5"/>
<gene>
    <name evidence="2" type="ORF">BKH29_09800</name>
</gene>
<dbReference type="RefSeq" id="WP_075377258.1">
    <property type="nucleotide sequence ID" value="NZ_MSKJ01000023.1"/>
</dbReference>
<reference evidence="2 3" key="1">
    <citation type="submission" date="2016-12" db="EMBL/GenBank/DDBJ databases">
        <title>Genomic Comparison of strains in the 'Actinomyces naeslundii' Group.</title>
        <authorList>
            <person name="Mughal S.R."/>
            <person name="Do T."/>
            <person name="Gilbert S.C."/>
            <person name="Witherden E.A."/>
            <person name="Didelot X."/>
            <person name="Beighton D."/>
        </authorList>
    </citation>
    <scope>NUCLEOTIDE SEQUENCE [LARGE SCALE GENOMIC DNA]</scope>
    <source>
        <strain evidence="2 3">CCUG 33920</strain>
    </source>
</reference>
<dbReference type="OrthoDB" id="9784375at2"/>
<dbReference type="SUPFAM" id="SSF55469">
    <property type="entry name" value="FMN-dependent nitroreductase-like"/>
    <property type="match status" value="1"/>
</dbReference>
<accession>A0A1Q8V6F5</accession>
<dbReference type="InterPro" id="IPR000415">
    <property type="entry name" value="Nitroreductase-like"/>
</dbReference>
<organism evidence="2 3">
    <name type="scientific">Actinomyces oris</name>
    <dbReference type="NCBI Taxonomy" id="544580"/>
    <lineage>
        <taxon>Bacteria</taxon>
        <taxon>Bacillati</taxon>
        <taxon>Actinomycetota</taxon>
        <taxon>Actinomycetes</taxon>
        <taxon>Actinomycetales</taxon>
        <taxon>Actinomycetaceae</taxon>
        <taxon>Actinomyces</taxon>
    </lineage>
</organism>
<feature type="domain" description="Nitroreductase" evidence="1">
    <location>
        <begin position="32"/>
        <end position="190"/>
    </location>
</feature>
<sequence length="212" mass="22700">MAVVSPVPVPGPVPGESVLTESDASLLFSGARTAYTFTDEPVTDAQLRAIHDLAKWAPTAVNAQPLRVVAIQSAAARERLLPCLPSGNREQAAGAPLTLVCAADRSFAGSLPRLHPRGERYQRLLEEGGPDMRARWARASALIQTAYIIQAIRAVGLAAGPMNGDDVEALATEFFAGQDVEVLLVINVGHPGPDAYQERNPRLPFNEVYRVL</sequence>
<dbReference type="InterPro" id="IPR029479">
    <property type="entry name" value="Nitroreductase"/>
</dbReference>
<proteinExistence type="predicted"/>
<evidence type="ECO:0000313" key="3">
    <source>
        <dbReference type="Proteomes" id="UP000186857"/>
    </source>
</evidence>
<comment type="caution">
    <text evidence="2">The sequence shown here is derived from an EMBL/GenBank/DDBJ whole genome shotgun (WGS) entry which is preliminary data.</text>
</comment>
<evidence type="ECO:0000313" key="2">
    <source>
        <dbReference type="EMBL" id="OLO43677.1"/>
    </source>
</evidence>
<dbReference type="GO" id="GO:0016491">
    <property type="term" value="F:oxidoreductase activity"/>
    <property type="evidence" value="ECO:0007669"/>
    <property type="project" value="InterPro"/>
</dbReference>
<dbReference type="PANTHER" id="PTHR43543:SF1">
    <property type="entry name" value="MALONIC SEMIALDEHYDE REDUCTASE RUTE-RELATED"/>
    <property type="match status" value="1"/>
</dbReference>
<dbReference type="Gene3D" id="3.40.109.10">
    <property type="entry name" value="NADH Oxidase"/>
    <property type="match status" value="1"/>
</dbReference>
<dbReference type="EMBL" id="MSKJ01000023">
    <property type="protein sequence ID" value="OLO43677.1"/>
    <property type="molecule type" value="Genomic_DNA"/>
</dbReference>
<dbReference type="Proteomes" id="UP000186857">
    <property type="component" value="Unassembled WGS sequence"/>
</dbReference>
<protein>
    <submittedName>
        <fullName evidence="2">Malonic semialdehyde reductase</fullName>
    </submittedName>
</protein>
<name>A0A1Q8V6F5_9ACTO</name>
<evidence type="ECO:0000259" key="1">
    <source>
        <dbReference type="Pfam" id="PF00881"/>
    </source>
</evidence>
<dbReference type="InterPro" id="IPR050461">
    <property type="entry name" value="Nitroreductase_HadB/RutE"/>
</dbReference>